<feature type="transmembrane region" description="Helical" evidence="8">
    <location>
        <begin position="526"/>
        <end position="547"/>
    </location>
</feature>
<keyword evidence="6 8" id="KW-0472">Membrane</keyword>
<feature type="transmembrane region" description="Helical" evidence="8">
    <location>
        <begin position="568"/>
        <end position="588"/>
    </location>
</feature>
<gene>
    <name evidence="11" type="ORF">KFE25_010315</name>
</gene>
<protein>
    <recommendedName>
        <fullName evidence="13">CSC1/OSCA1-like 7TM region domain-containing protein</fullName>
    </recommendedName>
</protein>
<evidence type="ECO:0000256" key="5">
    <source>
        <dbReference type="ARBA" id="ARBA00022989"/>
    </source>
</evidence>
<sequence>MSDAQQALPVDVAQFVSLAVSQLIVLAAYYALFALLRWRRADLFAGHAPDGPIARARSVASWLREVVRVDEEVLYAKGGVDGVLHARAAALNLRLALLFTLSGGPLLLVYALAPRVPTAIGFSRIALTHVLEPPVEAWTLWVATTCVLLNTLVAVYLIDAFDARAHAFALGKAREAAGLHQYAACVSDLPDGAGAREVRHFFGAIFGDDAILGVHMVRDHSRVPDGAPDLSGMRKQAEVGALMQSAPASPPAQPQPGASVRARIAALRAERLSVRSGVAAYAKALGALADAAAAVAAAAARGELPTGAPDVERGAGSGPCRLTRTDPRVKAIVANERARHVQTGLGVALRVLQPAGAPAAAGGADEAAVPRALAARAAAERDTRDEGSASASARPPPRGAGPPAAATRPPLAPCTAIVVFDTLVCAASACSCAVHVAGLGGDALTTMWTVQPAVEPREILWPALERRAPARSRARSELVLAFVKYALCIFWSLIVAGLALAVQAVLAFVGQLPSAAVRALVQVVSGVVPVVLASLLLGLMAPILRALHVSLGGVWSESHAGARVQADYSTFLTVVAFFAPMLATSVWSAVLQLGESPLSIFPLLAGAVPFSAYGLVSLVLLKAVGSALSMSNVVPALVRLVKERLGLAGTPFARAELARAPPKGEVVRACWHSWVQLVLFVYAPIAPIAAPFCALFFAVGLLDAKLDAAVLCRSHFDSNGLLATVTSRLAARNVLIACVVHIAVLGLAGTSGEFWHVLLLAPLPPIAIAGVSRVRARAARGLHGAACGRLPLGDAAALDACRPRAQVRDAHRVFADFLKAWEPPCGADEGGDELLGSPLLAHAGAHVDVGAEAAADPSDGAERQARLWRWLRRYETPAAVIFPASGAAGGSSAA</sequence>
<evidence type="ECO:0000256" key="2">
    <source>
        <dbReference type="ARBA" id="ARBA00007779"/>
    </source>
</evidence>
<feature type="transmembrane region" description="Helical" evidence="8">
    <location>
        <begin position="600"/>
        <end position="621"/>
    </location>
</feature>
<feature type="transmembrane region" description="Helical" evidence="8">
    <location>
        <begin position="95"/>
        <end position="113"/>
    </location>
</feature>
<feature type="region of interest" description="Disordered" evidence="7">
    <location>
        <begin position="373"/>
        <end position="407"/>
    </location>
</feature>
<feature type="domain" description="CSC1/OSCA1-like 7TM region" evidence="9">
    <location>
        <begin position="479"/>
        <end position="736"/>
    </location>
</feature>
<comment type="subcellular location">
    <subcellularLocation>
        <location evidence="1">Membrane</location>
        <topology evidence="1">Multi-pass membrane protein</topology>
    </subcellularLocation>
</comment>
<feature type="transmembrane region" description="Helical" evidence="8">
    <location>
        <begin position="729"/>
        <end position="748"/>
    </location>
</feature>
<dbReference type="InterPro" id="IPR032880">
    <property type="entry name" value="CSC1/OSCA1-like_N"/>
</dbReference>
<evidence type="ECO:0000256" key="8">
    <source>
        <dbReference type="SAM" id="Phobius"/>
    </source>
</evidence>
<dbReference type="Proteomes" id="UP000751190">
    <property type="component" value="Unassembled WGS sequence"/>
</dbReference>
<evidence type="ECO:0000256" key="4">
    <source>
        <dbReference type="ARBA" id="ARBA00022692"/>
    </source>
</evidence>
<dbReference type="EMBL" id="JAGTXO010000020">
    <property type="protein sequence ID" value="KAG8462490.1"/>
    <property type="molecule type" value="Genomic_DNA"/>
</dbReference>
<evidence type="ECO:0000313" key="12">
    <source>
        <dbReference type="Proteomes" id="UP000751190"/>
    </source>
</evidence>
<keyword evidence="12" id="KW-1185">Reference proteome</keyword>
<feature type="transmembrane region" description="Helical" evidence="8">
    <location>
        <begin position="12"/>
        <end position="36"/>
    </location>
</feature>
<dbReference type="Pfam" id="PF02714">
    <property type="entry name" value="RSN1_7TM"/>
    <property type="match status" value="1"/>
</dbReference>
<evidence type="ECO:0008006" key="13">
    <source>
        <dbReference type="Google" id="ProtNLM"/>
    </source>
</evidence>
<evidence type="ECO:0000259" key="10">
    <source>
        <dbReference type="Pfam" id="PF13967"/>
    </source>
</evidence>
<feature type="compositionally biased region" description="Basic and acidic residues" evidence="7">
    <location>
        <begin position="378"/>
        <end position="387"/>
    </location>
</feature>
<comment type="caution">
    <text evidence="11">The sequence shown here is derived from an EMBL/GenBank/DDBJ whole genome shotgun (WGS) entry which is preliminary data.</text>
</comment>
<dbReference type="Pfam" id="PF13967">
    <property type="entry name" value="RSN1_TM"/>
    <property type="match status" value="1"/>
</dbReference>
<feature type="transmembrane region" description="Helical" evidence="8">
    <location>
        <begin position="478"/>
        <end position="506"/>
    </location>
</feature>
<comment type="similarity">
    <text evidence="2">Belongs to the CSC1 (TC 1.A.17) family.</text>
</comment>
<keyword evidence="4 8" id="KW-0812">Transmembrane</keyword>
<evidence type="ECO:0000259" key="9">
    <source>
        <dbReference type="Pfam" id="PF02714"/>
    </source>
</evidence>
<dbReference type="InterPro" id="IPR045122">
    <property type="entry name" value="Csc1-like"/>
</dbReference>
<dbReference type="GO" id="GO:0005886">
    <property type="term" value="C:plasma membrane"/>
    <property type="evidence" value="ECO:0007669"/>
    <property type="project" value="TreeGrafter"/>
</dbReference>
<evidence type="ECO:0000313" key="11">
    <source>
        <dbReference type="EMBL" id="KAG8462490.1"/>
    </source>
</evidence>
<evidence type="ECO:0000256" key="6">
    <source>
        <dbReference type="ARBA" id="ARBA00023136"/>
    </source>
</evidence>
<dbReference type="GO" id="GO:0005227">
    <property type="term" value="F:calcium-activated cation channel activity"/>
    <property type="evidence" value="ECO:0007669"/>
    <property type="project" value="InterPro"/>
</dbReference>
<accession>A0A8J5XNK6</accession>
<feature type="transmembrane region" description="Helical" evidence="8">
    <location>
        <begin position="138"/>
        <end position="158"/>
    </location>
</feature>
<dbReference type="PANTHER" id="PTHR13018">
    <property type="entry name" value="PROBABLE MEMBRANE PROTEIN DUF221-RELATED"/>
    <property type="match status" value="1"/>
</dbReference>
<reference evidence="11" key="1">
    <citation type="submission" date="2021-05" db="EMBL/GenBank/DDBJ databases">
        <title>The genome of the haptophyte Pavlova lutheri (Diacronema luteri, Pavlovales) - a model for lipid biosynthesis in eukaryotic algae.</title>
        <authorList>
            <person name="Hulatt C.J."/>
            <person name="Posewitz M.C."/>
        </authorList>
    </citation>
    <scope>NUCLEOTIDE SEQUENCE</scope>
    <source>
        <strain evidence="11">NIVA-4/92</strain>
    </source>
</reference>
<keyword evidence="3" id="KW-0813">Transport</keyword>
<feature type="domain" description="CSC1/OSCA1-like N-terminal transmembrane" evidence="10">
    <location>
        <begin position="15"/>
        <end position="158"/>
    </location>
</feature>
<feature type="region of interest" description="Disordered" evidence="7">
    <location>
        <begin position="240"/>
        <end position="259"/>
    </location>
</feature>
<evidence type="ECO:0000256" key="7">
    <source>
        <dbReference type="SAM" id="MobiDB-lite"/>
    </source>
</evidence>
<dbReference type="PANTHER" id="PTHR13018:SF5">
    <property type="entry name" value="RE44586P"/>
    <property type="match status" value="1"/>
</dbReference>
<name>A0A8J5XNK6_DIALT</name>
<dbReference type="InterPro" id="IPR003864">
    <property type="entry name" value="CSC1/OSCA1-like_7TM"/>
</dbReference>
<dbReference type="AlphaFoldDB" id="A0A8J5XNK6"/>
<keyword evidence="5 8" id="KW-1133">Transmembrane helix</keyword>
<organism evidence="11 12">
    <name type="scientific">Diacronema lutheri</name>
    <name type="common">Unicellular marine alga</name>
    <name type="synonym">Monochrysis lutheri</name>
    <dbReference type="NCBI Taxonomy" id="2081491"/>
    <lineage>
        <taxon>Eukaryota</taxon>
        <taxon>Haptista</taxon>
        <taxon>Haptophyta</taxon>
        <taxon>Pavlovophyceae</taxon>
        <taxon>Pavlovales</taxon>
        <taxon>Pavlovaceae</taxon>
        <taxon>Diacronema</taxon>
    </lineage>
</organism>
<proteinExistence type="inferred from homology"/>
<evidence type="ECO:0000256" key="1">
    <source>
        <dbReference type="ARBA" id="ARBA00004141"/>
    </source>
</evidence>
<evidence type="ECO:0000256" key="3">
    <source>
        <dbReference type="ARBA" id="ARBA00022448"/>
    </source>
</evidence>